<comment type="caution">
    <text evidence="1">The sequence shown here is derived from an EMBL/GenBank/DDBJ whole genome shotgun (WGS) entry which is preliminary data.</text>
</comment>
<evidence type="ECO:0000313" key="2">
    <source>
        <dbReference type="Proteomes" id="UP000178797"/>
    </source>
</evidence>
<gene>
    <name evidence="1" type="ORF">A2W05_07970</name>
</gene>
<reference evidence="1 2" key="1">
    <citation type="journal article" date="2016" name="Nat. Commun.">
        <title>Thousands of microbial genomes shed light on interconnected biogeochemical processes in an aquifer system.</title>
        <authorList>
            <person name="Anantharaman K."/>
            <person name="Brown C.T."/>
            <person name="Hug L.A."/>
            <person name="Sharon I."/>
            <person name="Castelle C.J."/>
            <person name="Probst A.J."/>
            <person name="Thomas B.C."/>
            <person name="Singh A."/>
            <person name="Wilkins M.J."/>
            <person name="Karaoz U."/>
            <person name="Brodie E.L."/>
            <person name="Williams K.H."/>
            <person name="Hubbard S.S."/>
            <person name="Banfield J.F."/>
        </authorList>
    </citation>
    <scope>NUCLEOTIDE SEQUENCE [LARGE SCALE GENOMIC DNA]</scope>
</reference>
<accession>A0A1F7RRN5</accession>
<name>A0A1F7RRN5_9BACT</name>
<dbReference type="InterPro" id="IPR007463">
    <property type="entry name" value="DUF507"/>
</dbReference>
<dbReference type="EMBL" id="MGDE01000209">
    <property type="protein sequence ID" value="OGL43788.1"/>
    <property type="molecule type" value="Genomic_DNA"/>
</dbReference>
<dbReference type="Proteomes" id="UP000178797">
    <property type="component" value="Unassembled WGS sequence"/>
</dbReference>
<sequence length="93" mass="11068">MKTQKQMADFLAKTIVTELVKRRKVIVKTEESKLIESIAEILLKDLQIEEEINSQVREILKEHSQKLTNENVDYNKMFNMIKRKIMEEKGLEF</sequence>
<dbReference type="AlphaFoldDB" id="A0A1F7RRN5"/>
<dbReference type="Pfam" id="PF04368">
    <property type="entry name" value="DUF507"/>
    <property type="match status" value="1"/>
</dbReference>
<evidence type="ECO:0000313" key="1">
    <source>
        <dbReference type="EMBL" id="OGL43788.1"/>
    </source>
</evidence>
<proteinExistence type="predicted"/>
<protein>
    <recommendedName>
        <fullName evidence="3">DUF507 domain-containing protein</fullName>
    </recommendedName>
</protein>
<evidence type="ECO:0008006" key="3">
    <source>
        <dbReference type="Google" id="ProtNLM"/>
    </source>
</evidence>
<organism evidence="1 2">
    <name type="scientific">Candidatus Schekmanbacteria bacterium RBG_16_38_10</name>
    <dbReference type="NCBI Taxonomy" id="1817879"/>
    <lineage>
        <taxon>Bacteria</taxon>
        <taxon>Candidatus Schekmaniibacteriota</taxon>
    </lineage>
</organism>